<comment type="subcellular location">
    <subcellularLocation>
        <location evidence="1">Golgi apparatus membrane</location>
        <topology evidence="1">Peripheral membrane protein</topology>
    </subcellularLocation>
</comment>
<sequence length="155" mass="16646">MAALSAPQTSLTRPSTSGSAFPRPYSPSSDPYPDDSEPDSDAPLPFPTALPRRDFLAPDFDAATYLSDLHAGGPSAARHQSLSDLRTELRERSAAISAELLELVNGHYASFLGLGDELRGGGERVGDVRVALLGFRRQVEEVRRAVGERRGEVAL</sequence>
<dbReference type="GO" id="GO:0017119">
    <property type="term" value="C:Golgi transport complex"/>
    <property type="evidence" value="ECO:0007669"/>
    <property type="project" value="TreeGrafter"/>
</dbReference>
<feature type="domain" description="Conserved oligomeric Golgi complex subunit 2 N-terminal" evidence="10">
    <location>
        <begin position="52"/>
        <end position="128"/>
    </location>
</feature>
<dbReference type="EMBL" id="JANBVN010000248">
    <property type="protein sequence ID" value="KAJ9130992.1"/>
    <property type="molecule type" value="Genomic_DNA"/>
</dbReference>
<comment type="caution">
    <text evidence="11">The sequence shown here is derived from an EMBL/GenBank/DDBJ whole genome shotgun (WGS) entry which is preliminary data.</text>
</comment>
<organism evidence="11 12">
    <name type="scientific">Coniochaeta hoffmannii</name>
    <dbReference type="NCBI Taxonomy" id="91930"/>
    <lineage>
        <taxon>Eukaryota</taxon>
        <taxon>Fungi</taxon>
        <taxon>Dikarya</taxon>
        <taxon>Ascomycota</taxon>
        <taxon>Pezizomycotina</taxon>
        <taxon>Sordariomycetes</taxon>
        <taxon>Sordariomycetidae</taxon>
        <taxon>Coniochaetales</taxon>
        <taxon>Coniochaetaceae</taxon>
        <taxon>Coniochaeta</taxon>
    </lineage>
</organism>
<evidence type="ECO:0000256" key="7">
    <source>
        <dbReference type="ARBA" id="ARBA00023136"/>
    </source>
</evidence>
<gene>
    <name evidence="11" type="ORF">NKR19_g9665</name>
</gene>
<evidence type="ECO:0000256" key="3">
    <source>
        <dbReference type="ARBA" id="ARBA00020977"/>
    </source>
</evidence>
<feature type="compositionally biased region" description="Polar residues" evidence="9">
    <location>
        <begin position="1"/>
        <end position="19"/>
    </location>
</feature>
<evidence type="ECO:0000256" key="5">
    <source>
        <dbReference type="ARBA" id="ARBA00022927"/>
    </source>
</evidence>
<comment type="similarity">
    <text evidence="2">Belongs to the COG2 family.</text>
</comment>
<evidence type="ECO:0000256" key="9">
    <source>
        <dbReference type="SAM" id="MobiDB-lite"/>
    </source>
</evidence>
<feature type="non-terminal residue" evidence="11">
    <location>
        <position position="155"/>
    </location>
</feature>
<dbReference type="AlphaFoldDB" id="A0AA38R2P5"/>
<keyword evidence="12" id="KW-1185">Reference proteome</keyword>
<dbReference type="PANTHER" id="PTHR12961:SF0">
    <property type="entry name" value="CONSERVED OLIGOMERIC GOLGI COMPLEX SUBUNIT 2"/>
    <property type="match status" value="1"/>
</dbReference>
<evidence type="ECO:0000256" key="1">
    <source>
        <dbReference type="ARBA" id="ARBA00004395"/>
    </source>
</evidence>
<dbReference type="PANTHER" id="PTHR12961">
    <property type="entry name" value="CONSERVED OLIGOMERIC GOLGI COMPLEX COMPONENT 2"/>
    <property type="match status" value="1"/>
</dbReference>
<dbReference type="Pfam" id="PF06148">
    <property type="entry name" value="COG2_N"/>
    <property type="match status" value="1"/>
</dbReference>
<dbReference type="Proteomes" id="UP001174691">
    <property type="component" value="Unassembled WGS sequence"/>
</dbReference>
<dbReference type="GO" id="GO:0006891">
    <property type="term" value="P:intra-Golgi vesicle-mediated transport"/>
    <property type="evidence" value="ECO:0007669"/>
    <property type="project" value="TreeGrafter"/>
</dbReference>
<dbReference type="GO" id="GO:0000139">
    <property type="term" value="C:Golgi membrane"/>
    <property type="evidence" value="ECO:0007669"/>
    <property type="project" value="UniProtKB-SubCell"/>
</dbReference>
<proteinExistence type="inferred from homology"/>
<evidence type="ECO:0000256" key="4">
    <source>
        <dbReference type="ARBA" id="ARBA00022448"/>
    </source>
</evidence>
<evidence type="ECO:0000256" key="6">
    <source>
        <dbReference type="ARBA" id="ARBA00023034"/>
    </source>
</evidence>
<evidence type="ECO:0000256" key="2">
    <source>
        <dbReference type="ARBA" id="ARBA00007603"/>
    </source>
</evidence>
<feature type="region of interest" description="Disordered" evidence="9">
    <location>
        <begin position="1"/>
        <end position="49"/>
    </location>
</feature>
<evidence type="ECO:0000259" key="10">
    <source>
        <dbReference type="Pfam" id="PF06148"/>
    </source>
</evidence>
<evidence type="ECO:0000313" key="11">
    <source>
        <dbReference type="EMBL" id="KAJ9130992.1"/>
    </source>
</evidence>
<protein>
    <recommendedName>
        <fullName evidence="3">Conserved oligomeric Golgi complex subunit 2</fullName>
    </recommendedName>
    <alternativeName>
        <fullName evidence="8">Component of oligomeric Golgi complex 2</fullName>
    </alternativeName>
</protein>
<dbReference type="InterPro" id="IPR024602">
    <property type="entry name" value="COG_su2_N"/>
</dbReference>
<evidence type="ECO:0000313" key="12">
    <source>
        <dbReference type="Proteomes" id="UP001174691"/>
    </source>
</evidence>
<keyword evidence="4" id="KW-0813">Transport</keyword>
<dbReference type="GO" id="GO:0007030">
    <property type="term" value="P:Golgi organization"/>
    <property type="evidence" value="ECO:0007669"/>
    <property type="project" value="InterPro"/>
</dbReference>
<evidence type="ECO:0000256" key="8">
    <source>
        <dbReference type="ARBA" id="ARBA00031344"/>
    </source>
</evidence>
<dbReference type="GO" id="GO:0015031">
    <property type="term" value="P:protein transport"/>
    <property type="evidence" value="ECO:0007669"/>
    <property type="project" value="UniProtKB-KW"/>
</dbReference>
<dbReference type="InterPro" id="IPR009316">
    <property type="entry name" value="COG2"/>
</dbReference>
<keyword evidence="6" id="KW-0333">Golgi apparatus</keyword>
<keyword evidence="7" id="KW-0472">Membrane</keyword>
<accession>A0AA38R2P5</accession>
<reference evidence="11" key="1">
    <citation type="submission" date="2022-07" db="EMBL/GenBank/DDBJ databases">
        <title>Fungi with potential for degradation of polypropylene.</title>
        <authorList>
            <person name="Gostincar C."/>
        </authorList>
    </citation>
    <scope>NUCLEOTIDE SEQUENCE</scope>
    <source>
        <strain evidence="11">EXF-13287</strain>
    </source>
</reference>
<name>A0AA38R2P5_9PEZI</name>
<keyword evidence="5" id="KW-0653">Protein transport</keyword>